<proteinExistence type="predicted"/>
<dbReference type="OrthoDB" id="285016at2"/>
<dbReference type="GO" id="GO:0004029">
    <property type="term" value="F:aldehyde dehydrogenase (NAD+) activity"/>
    <property type="evidence" value="ECO:0007669"/>
    <property type="project" value="TreeGrafter"/>
</dbReference>
<organism evidence="2 3">
    <name type="scientific">Segniliparus rugosus (strain ATCC BAA-974 / DSM 45345 / CCUG 50838 / CIP 108380 / JCM 13579 / CDC 945)</name>
    <dbReference type="NCBI Taxonomy" id="679197"/>
    <lineage>
        <taxon>Bacteria</taxon>
        <taxon>Bacillati</taxon>
        <taxon>Actinomycetota</taxon>
        <taxon>Actinomycetes</taxon>
        <taxon>Mycobacteriales</taxon>
        <taxon>Segniliparaceae</taxon>
        <taxon>Segniliparus</taxon>
    </lineage>
</organism>
<sequence>MSERILVTGATGYLGLTLVRALVAGGAEVAALVHPLERAQLPEDLAPHVEVRAADVADAAGLEAAVRGAERLYHLAGATAPSSRLADAAWRTNVLGAYLVAQSCLRHGVRRMVHVSSTAAIGYPPNGVVADEDFAAADSVLDNAYSATKRAGERLVLDFVPQGLDAVVVNPAAVFAPSADPKRSWSALAEAAANGLLRVVPKGGTAVCSARDFVAGTVAAMDKGTAGRRYILATANLSYREIAERLVAATGRSHAVRELPDRVFRALGAANRTLRGLVGSHDPADALVPENVELMVRELYYDQSRAVRELGLPQSSLGELISEFVR</sequence>
<protein>
    <recommendedName>
        <fullName evidence="1">NAD-dependent epimerase/dehydratase domain-containing protein</fullName>
    </recommendedName>
</protein>
<accession>U1N8B2</accession>
<dbReference type="InterPro" id="IPR051783">
    <property type="entry name" value="NAD(P)-dependent_oxidoreduct"/>
</dbReference>
<feature type="domain" description="NAD-dependent epimerase/dehydratase" evidence="1">
    <location>
        <begin position="5"/>
        <end position="231"/>
    </location>
</feature>
<dbReference type="Pfam" id="PF01370">
    <property type="entry name" value="Epimerase"/>
    <property type="match status" value="1"/>
</dbReference>
<dbReference type="Gene3D" id="3.40.50.720">
    <property type="entry name" value="NAD(P)-binding Rossmann-like Domain"/>
    <property type="match status" value="1"/>
</dbReference>
<dbReference type="AlphaFoldDB" id="U1N8B2"/>
<name>U1N8B2_SEGRC</name>
<comment type="caution">
    <text evidence="2">The sequence shown here is derived from an EMBL/GenBank/DDBJ whole genome shotgun (WGS) entry which is preliminary data.</text>
</comment>
<evidence type="ECO:0000313" key="3">
    <source>
        <dbReference type="Proteomes" id="UP000004816"/>
    </source>
</evidence>
<evidence type="ECO:0000259" key="1">
    <source>
        <dbReference type="Pfam" id="PF01370"/>
    </source>
</evidence>
<evidence type="ECO:0000313" key="2">
    <source>
        <dbReference type="EMBL" id="ERG69113.1"/>
    </source>
</evidence>
<dbReference type="InterPro" id="IPR036291">
    <property type="entry name" value="NAD(P)-bd_dom_sf"/>
</dbReference>
<dbReference type="InterPro" id="IPR001509">
    <property type="entry name" value="Epimerase_deHydtase"/>
</dbReference>
<dbReference type="HOGENOM" id="CLU_007383_6_0_11"/>
<dbReference type="SUPFAM" id="SSF51735">
    <property type="entry name" value="NAD(P)-binding Rossmann-fold domains"/>
    <property type="match status" value="1"/>
</dbReference>
<dbReference type="PANTHER" id="PTHR48079:SF6">
    <property type="entry name" value="NAD(P)-BINDING DOMAIN-CONTAINING PROTEIN-RELATED"/>
    <property type="match status" value="1"/>
</dbReference>
<dbReference type="GO" id="GO:0005737">
    <property type="term" value="C:cytoplasm"/>
    <property type="evidence" value="ECO:0007669"/>
    <property type="project" value="TreeGrafter"/>
</dbReference>
<dbReference type="RefSeq" id="WP_021030497.1">
    <property type="nucleotide sequence ID" value="NZ_KI391954.1"/>
</dbReference>
<dbReference type="Proteomes" id="UP000004816">
    <property type="component" value="Unassembled WGS sequence"/>
</dbReference>
<dbReference type="STRING" id="679197.HMPREF9336_04257"/>
<dbReference type="EMBL" id="ACZI02000003">
    <property type="protein sequence ID" value="ERG69113.1"/>
    <property type="molecule type" value="Genomic_DNA"/>
</dbReference>
<gene>
    <name evidence="2" type="ORF">HMPREF9336_04257</name>
</gene>
<reference evidence="2 3" key="1">
    <citation type="journal article" date="2011" name="Stand. Genomic Sci.">
        <title>High quality draft genome sequence of Segniliparus rugosus CDC 945(T)= (ATCC BAA-974(T)).</title>
        <authorList>
            <person name="Earl A.M."/>
            <person name="Desjardins C.A."/>
            <person name="Fitzgerald M.G."/>
            <person name="Arachchi H.M."/>
            <person name="Zeng Q."/>
            <person name="Mehta T."/>
            <person name="Griggs A."/>
            <person name="Birren B.W."/>
            <person name="Toney N.C."/>
            <person name="Carr J."/>
            <person name="Posey J."/>
            <person name="Butler W.R."/>
        </authorList>
    </citation>
    <scope>NUCLEOTIDE SEQUENCE [LARGE SCALE GENOMIC DNA]</scope>
    <source>
        <strain evidence="3">ATCC BAA-974 / DSM 45345 / CCUG 50838 / CIP 108380 / JCM 13579 / CDC 945</strain>
    </source>
</reference>
<keyword evidence="3" id="KW-1185">Reference proteome</keyword>
<dbReference type="eggNOG" id="COG0451">
    <property type="taxonomic scope" value="Bacteria"/>
</dbReference>
<dbReference type="PANTHER" id="PTHR48079">
    <property type="entry name" value="PROTEIN YEEZ"/>
    <property type="match status" value="1"/>
</dbReference>